<organism evidence="3 4">
    <name type="scientific">Geothermobacter ehrlichii</name>
    <dbReference type="NCBI Taxonomy" id="213224"/>
    <lineage>
        <taxon>Bacteria</taxon>
        <taxon>Pseudomonadati</taxon>
        <taxon>Thermodesulfobacteriota</taxon>
        <taxon>Desulfuromonadia</taxon>
        <taxon>Desulfuromonadales</taxon>
        <taxon>Geothermobacteraceae</taxon>
        <taxon>Geothermobacter</taxon>
    </lineage>
</organism>
<dbReference type="AlphaFoldDB" id="A0A5D3WKE6"/>
<dbReference type="Pfam" id="PF00425">
    <property type="entry name" value="Chorismate_bind"/>
    <property type="match status" value="1"/>
</dbReference>
<dbReference type="InterPro" id="IPR005801">
    <property type="entry name" value="ADC_synthase"/>
</dbReference>
<feature type="domain" description="Anthranilate synthase component I N-terminal" evidence="2">
    <location>
        <begin position="12"/>
        <end position="147"/>
    </location>
</feature>
<dbReference type="SUPFAM" id="SSF56322">
    <property type="entry name" value="ADC synthase"/>
    <property type="match status" value="1"/>
</dbReference>
<evidence type="ECO:0000313" key="4">
    <source>
        <dbReference type="Proteomes" id="UP000324159"/>
    </source>
</evidence>
<sequence length="453" mass="50425">MTVRTLTRPLDSFDPLAAWLHLGAAPPGFCESAMTDVRIGRYSILPLRTTACYRLDGDGLRLSENGTTTALPGPVWRHLARRLEQAAISEATSVFPGGFFGLFAYDLAGQIEELPRRARRDLPVPELLLYWVDQTAVYDHHTRQLHIASLDPNTDLEALAETVIAAARRPLPVAAPKVTAPRPVMPAGRFRTMVARCKEYIAAGDIYQANLSCRFDSRIEGPSWPLYRELRRINPSPFACLLHTPQLDLVSASPERLVMLHGEQAETRPIAGTRPRGYTPPEDDRLGRELLGHPKERAEHIMLVDLERNDLGKVCRVGSVEVDELMVLERYSHVTHIVSNVRGRLRPDRGPFDLVRAMFPGGTITGVPKKRCMEIIDELEPVGRGSYTGSVGYLSVTGRLDLNILIRGFQRLGNHLSYQTGAGIVADSDSEREWQECLGKGRALNLVLERFAC</sequence>
<dbReference type="Proteomes" id="UP000324159">
    <property type="component" value="Unassembled WGS sequence"/>
</dbReference>
<accession>A0A5D3WKE6</accession>
<dbReference type="EMBL" id="VNIB01000005">
    <property type="protein sequence ID" value="TYO98671.1"/>
    <property type="molecule type" value="Genomic_DNA"/>
</dbReference>
<dbReference type="PANTHER" id="PTHR11236:SF9">
    <property type="entry name" value="ANTHRANILATE SYNTHASE COMPONENT 1"/>
    <property type="match status" value="1"/>
</dbReference>
<dbReference type="Pfam" id="PF04715">
    <property type="entry name" value="Anth_synt_I_N"/>
    <property type="match status" value="1"/>
</dbReference>
<keyword evidence="4" id="KW-1185">Reference proteome</keyword>
<evidence type="ECO:0000259" key="1">
    <source>
        <dbReference type="Pfam" id="PF00425"/>
    </source>
</evidence>
<dbReference type="PANTHER" id="PTHR11236">
    <property type="entry name" value="AMINOBENZOATE/ANTHRANILATE SYNTHASE"/>
    <property type="match status" value="1"/>
</dbReference>
<evidence type="ECO:0000313" key="3">
    <source>
        <dbReference type="EMBL" id="TYO98671.1"/>
    </source>
</evidence>
<dbReference type="RefSeq" id="WP_148895612.1">
    <property type="nucleotide sequence ID" value="NZ_VNIB01000005.1"/>
</dbReference>
<dbReference type="InterPro" id="IPR006805">
    <property type="entry name" value="Anth_synth_I_N"/>
</dbReference>
<dbReference type="PRINTS" id="PR00095">
    <property type="entry name" value="ANTSNTHASEI"/>
</dbReference>
<reference evidence="3 4" key="1">
    <citation type="submission" date="2019-07" db="EMBL/GenBank/DDBJ databases">
        <title>Genomic Encyclopedia of Type Strains, Phase IV (KMG-IV): sequencing the most valuable type-strain genomes for metagenomic binning, comparative biology and taxonomic classification.</title>
        <authorList>
            <person name="Goeker M."/>
        </authorList>
    </citation>
    <scope>NUCLEOTIDE SEQUENCE [LARGE SCALE GENOMIC DNA]</scope>
    <source>
        <strain evidence="3 4">SS015</strain>
    </source>
</reference>
<dbReference type="GO" id="GO:0000162">
    <property type="term" value="P:L-tryptophan biosynthetic process"/>
    <property type="evidence" value="ECO:0007669"/>
    <property type="project" value="TreeGrafter"/>
</dbReference>
<feature type="domain" description="Chorismate-utilising enzyme C-terminal" evidence="1">
    <location>
        <begin position="189"/>
        <end position="440"/>
    </location>
</feature>
<protein>
    <submittedName>
        <fullName evidence="3">Para-aminobenzoate synthetase component 1</fullName>
    </submittedName>
</protein>
<dbReference type="InterPro" id="IPR015890">
    <property type="entry name" value="Chorismate_C"/>
</dbReference>
<dbReference type="OrthoDB" id="9803598at2"/>
<gene>
    <name evidence="3" type="ORF">EDC39_10532</name>
</gene>
<comment type="caution">
    <text evidence="3">The sequence shown here is derived from an EMBL/GenBank/DDBJ whole genome shotgun (WGS) entry which is preliminary data.</text>
</comment>
<dbReference type="Gene3D" id="3.60.120.10">
    <property type="entry name" value="Anthranilate synthase"/>
    <property type="match status" value="1"/>
</dbReference>
<evidence type="ECO:0000259" key="2">
    <source>
        <dbReference type="Pfam" id="PF04715"/>
    </source>
</evidence>
<dbReference type="InterPro" id="IPR019999">
    <property type="entry name" value="Anth_synth_I-like"/>
</dbReference>
<proteinExistence type="predicted"/>
<name>A0A5D3WKE6_9BACT</name>